<dbReference type="EMBL" id="BMNC01000032">
    <property type="protein sequence ID" value="GGN29522.1"/>
    <property type="molecule type" value="Genomic_DNA"/>
</dbReference>
<feature type="transmembrane region" description="Helical" evidence="8">
    <location>
        <begin position="380"/>
        <end position="402"/>
    </location>
</feature>
<dbReference type="InterPro" id="IPR036259">
    <property type="entry name" value="MFS_trans_sf"/>
</dbReference>
<keyword evidence="4 8" id="KW-0812">Transmembrane</keyword>
<evidence type="ECO:0000256" key="2">
    <source>
        <dbReference type="ARBA" id="ARBA00022448"/>
    </source>
</evidence>
<evidence type="ECO:0000259" key="9">
    <source>
        <dbReference type="PROSITE" id="PS50850"/>
    </source>
</evidence>
<feature type="transmembrane region" description="Helical" evidence="8">
    <location>
        <begin position="286"/>
        <end position="308"/>
    </location>
</feature>
<keyword evidence="11" id="KW-1185">Reference proteome</keyword>
<feature type="transmembrane region" description="Helical" evidence="8">
    <location>
        <begin position="76"/>
        <end position="97"/>
    </location>
</feature>
<protein>
    <recommendedName>
        <fullName evidence="9">Major facilitator superfamily (MFS) profile domain-containing protein</fullName>
    </recommendedName>
</protein>
<feature type="transmembrane region" description="Helical" evidence="8">
    <location>
        <begin position="16"/>
        <end position="38"/>
    </location>
</feature>
<name>A0ABQ2IWR8_9PSEU</name>
<feature type="transmembrane region" description="Helical" evidence="8">
    <location>
        <begin position="314"/>
        <end position="333"/>
    </location>
</feature>
<feature type="domain" description="Major facilitator superfamily (MFS) profile" evidence="9">
    <location>
        <begin position="12"/>
        <end position="403"/>
    </location>
</feature>
<sequence>MLMKDIRDLPAATRRLLVLNMVNNLGSGLIMPFLVVYVHEVNGLSVTVATTALAVVSAGALAGAPMAGRLADRRGAEVAAVAHLTVQAVGLMSYAAASTPAQFMVSAAVFGIGIGGAAAWNTMLARSAPSSVHPIVFSLNFTAVNVSIGLGGLVGAATVSLAHPASFRVLYVVDAVSCALVALAVVVNLVGKRSPATERASEPARKEVSYSILLRHPAFLAVLAAGGALFCVTYAQFESGFPVYVITHTRLTAAELGVLFAANTVCVVAAQLALHRTLKRLAHTRSLVTAASLWAISWALVSATALTGEHAPQFALLLAAVAVFAVAETFYAAGMPTLVNALAPDEARGRFNAAHSMSMSIGFMVGPLAAGVFLGGTGAGWFLVAMCLVCLCVAGVFAGARLRLPDQVTRKSEPDGYAPVRTTTSQPEEA</sequence>
<dbReference type="PROSITE" id="PS50850">
    <property type="entry name" value="MFS"/>
    <property type="match status" value="1"/>
</dbReference>
<comment type="subcellular location">
    <subcellularLocation>
        <location evidence="1">Cell membrane</location>
        <topology evidence="1">Multi-pass membrane protein</topology>
    </subcellularLocation>
</comment>
<evidence type="ECO:0000256" key="8">
    <source>
        <dbReference type="SAM" id="Phobius"/>
    </source>
</evidence>
<feature type="region of interest" description="Disordered" evidence="7">
    <location>
        <begin position="410"/>
        <end position="430"/>
    </location>
</feature>
<feature type="transmembrane region" description="Helical" evidence="8">
    <location>
        <begin position="135"/>
        <end position="157"/>
    </location>
</feature>
<evidence type="ECO:0000313" key="10">
    <source>
        <dbReference type="EMBL" id="GGN29522.1"/>
    </source>
</evidence>
<keyword evidence="6 8" id="KW-0472">Membrane</keyword>
<organism evidence="10 11">
    <name type="scientific">Lentzea pudingi</name>
    <dbReference type="NCBI Taxonomy" id="1789439"/>
    <lineage>
        <taxon>Bacteria</taxon>
        <taxon>Bacillati</taxon>
        <taxon>Actinomycetota</taxon>
        <taxon>Actinomycetes</taxon>
        <taxon>Pseudonocardiales</taxon>
        <taxon>Pseudonocardiaceae</taxon>
        <taxon>Lentzea</taxon>
    </lineage>
</organism>
<keyword evidence="5 8" id="KW-1133">Transmembrane helix</keyword>
<evidence type="ECO:0000256" key="6">
    <source>
        <dbReference type="ARBA" id="ARBA00023136"/>
    </source>
</evidence>
<evidence type="ECO:0000256" key="4">
    <source>
        <dbReference type="ARBA" id="ARBA00022692"/>
    </source>
</evidence>
<evidence type="ECO:0000256" key="1">
    <source>
        <dbReference type="ARBA" id="ARBA00004651"/>
    </source>
</evidence>
<dbReference type="PANTHER" id="PTHR23517:SF2">
    <property type="entry name" value="MULTIDRUG RESISTANCE PROTEIN MDTH"/>
    <property type="match status" value="1"/>
</dbReference>
<evidence type="ECO:0000313" key="11">
    <source>
        <dbReference type="Proteomes" id="UP000597656"/>
    </source>
</evidence>
<keyword evidence="3" id="KW-1003">Cell membrane</keyword>
<feature type="transmembrane region" description="Helical" evidence="8">
    <location>
        <begin position="103"/>
        <end position="123"/>
    </location>
</feature>
<proteinExistence type="predicted"/>
<gene>
    <name evidence="10" type="ORF">GCM10011609_86720</name>
</gene>
<evidence type="ECO:0000256" key="3">
    <source>
        <dbReference type="ARBA" id="ARBA00022475"/>
    </source>
</evidence>
<dbReference type="Proteomes" id="UP000597656">
    <property type="component" value="Unassembled WGS sequence"/>
</dbReference>
<feature type="compositionally biased region" description="Polar residues" evidence="7">
    <location>
        <begin position="421"/>
        <end position="430"/>
    </location>
</feature>
<dbReference type="Pfam" id="PF07690">
    <property type="entry name" value="MFS_1"/>
    <property type="match status" value="1"/>
</dbReference>
<dbReference type="PANTHER" id="PTHR23517">
    <property type="entry name" value="RESISTANCE PROTEIN MDTM, PUTATIVE-RELATED-RELATED"/>
    <property type="match status" value="1"/>
</dbReference>
<evidence type="ECO:0000256" key="7">
    <source>
        <dbReference type="SAM" id="MobiDB-lite"/>
    </source>
</evidence>
<dbReference type="InterPro" id="IPR020846">
    <property type="entry name" value="MFS_dom"/>
</dbReference>
<comment type="caution">
    <text evidence="10">The sequence shown here is derived from an EMBL/GenBank/DDBJ whole genome shotgun (WGS) entry which is preliminary data.</text>
</comment>
<feature type="transmembrane region" description="Helical" evidence="8">
    <location>
        <begin position="256"/>
        <end position="274"/>
    </location>
</feature>
<dbReference type="InterPro" id="IPR050171">
    <property type="entry name" value="MFS_Transporters"/>
</dbReference>
<feature type="transmembrane region" description="Helical" evidence="8">
    <location>
        <begin position="169"/>
        <end position="191"/>
    </location>
</feature>
<dbReference type="InterPro" id="IPR011701">
    <property type="entry name" value="MFS"/>
</dbReference>
<reference evidence="11" key="1">
    <citation type="journal article" date="2019" name="Int. J. Syst. Evol. Microbiol.">
        <title>The Global Catalogue of Microorganisms (GCM) 10K type strain sequencing project: providing services to taxonomists for standard genome sequencing and annotation.</title>
        <authorList>
            <consortium name="The Broad Institute Genomics Platform"/>
            <consortium name="The Broad Institute Genome Sequencing Center for Infectious Disease"/>
            <person name="Wu L."/>
            <person name="Ma J."/>
        </authorList>
    </citation>
    <scope>NUCLEOTIDE SEQUENCE [LARGE SCALE GENOMIC DNA]</scope>
    <source>
        <strain evidence="11">CGMCC 4.7319</strain>
    </source>
</reference>
<evidence type="ECO:0000256" key="5">
    <source>
        <dbReference type="ARBA" id="ARBA00022989"/>
    </source>
</evidence>
<keyword evidence="2" id="KW-0813">Transport</keyword>
<dbReference type="SUPFAM" id="SSF103473">
    <property type="entry name" value="MFS general substrate transporter"/>
    <property type="match status" value="1"/>
</dbReference>
<feature type="transmembrane region" description="Helical" evidence="8">
    <location>
        <begin position="44"/>
        <end position="64"/>
    </location>
</feature>
<feature type="transmembrane region" description="Helical" evidence="8">
    <location>
        <begin position="354"/>
        <end position="374"/>
    </location>
</feature>
<dbReference type="Gene3D" id="1.20.1250.20">
    <property type="entry name" value="MFS general substrate transporter like domains"/>
    <property type="match status" value="1"/>
</dbReference>
<accession>A0ABQ2IWR8</accession>
<feature type="transmembrane region" description="Helical" evidence="8">
    <location>
        <begin position="212"/>
        <end position="236"/>
    </location>
</feature>